<evidence type="ECO:0000313" key="3">
    <source>
        <dbReference type="Proteomes" id="UP000271031"/>
    </source>
</evidence>
<keyword evidence="2" id="KW-0675">Receptor</keyword>
<reference evidence="2 3" key="1">
    <citation type="submission" date="2018-10" db="EMBL/GenBank/DDBJ databases">
        <title>Phylogenomics of Brevibacillus.</title>
        <authorList>
            <person name="Dunlap C."/>
        </authorList>
    </citation>
    <scope>NUCLEOTIDE SEQUENCE [LARGE SCALE GENOMIC DNA]</scope>
    <source>
        <strain evidence="2 3">JCM 15716</strain>
    </source>
</reference>
<accession>A0A3M8DIP2</accession>
<keyword evidence="3" id="KW-1185">Reference proteome</keyword>
<proteinExistence type="predicted"/>
<dbReference type="AlphaFoldDB" id="A0A3M8DIP2"/>
<gene>
    <name evidence="2" type="ORF">EDM56_12910</name>
</gene>
<protein>
    <submittedName>
        <fullName evidence="2">Toll/interleukin-1 receptor domain-containing protein</fullName>
    </submittedName>
</protein>
<dbReference type="Pfam" id="PF13676">
    <property type="entry name" value="TIR_2"/>
    <property type="match status" value="1"/>
</dbReference>
<dbReference type="Gene3D" id="3.40.50.10140">
    <property type="entry name" value="Toll/interleukin-1 receptor homology (TIR) domain"/>
    <property type="match status" value="1"/>
</dbReference>
<dbReference type="GO" id="GO:0007165">
    <property type="term" value="P:signal transduction"/>
    <property type="evidence" value="ECO:0007669"/>
    <property type="project" value="InterPro"/>
</dbReference>
<dbReference type="Proteomes" id="UP000271031">
    <property type="component" value="Unassembled WGS sequence"/>
</dbReference>
<dbReference type="InterPro" id="IPR000157">
    <property type="entry name" value="TIR_dom"/>
</dbReference>
<sequence length="190" mass="21253">MITLLGEQVMAKGINLANPILTESQRRAFSAKPNNVCVFLSHISIDKDAAIKIGEYIMSTGIDIYLDIYDRDLETAMQIGDPSAITSSIEKGIANSTHIMCIVSPRTVNSWWVPYEIGFGKKSNKKLSTLLLRSTPIPQFLEVTRVLKGIDDLEWYIKEQGGSSQFLLEGHRVLTGTNSKYSHPLFQYLD</sequence>
<dbReference type="EMBL" id="RHHQ01000009">
    <property type="protein sequence ID" value="RNB87896.1"/>
    <property type="molecule type" value="Genomic_DNA"/>
</dbReference>
<organism evidence="2 3">
    <name type="scientific">Brevibacillus fluminis</name>
    <dbReference type="NCBI Taxonomy" id="511487"/>
    <lineage>
        <taxon>Bacteria</taxon>
        <taxon>Bacillati</taxon>
        <taxon>Bacillota</taxon>
        <taxon>Bacilli</taxon>
        <taxon>Bacillales</taxon>
        <taxon>Paenibacillaceae</taxon>
        <taxon>Brevibacillus</taxon>
    </lineage>
</organism>
<feature type="domain" description="TIR" evidence="1">
    <location>
        <begin position="38"/>
        <end position="146"/>
    </location>
</feature>
<evidence type="ECO:0000313" key="2">
    <source>
        <dbReference type="EMBL" id="RNB87896.1"/>
    </source>
</evidence>
<dbReference type="OrthoDB" id="9810385at2"/>
<name>A0A3M8DIP2_9BACL</name>
<dbReference type="InterPro" id="IPR035897">
    <property type="entry name" value="Toll_tir_struct_dom_sf"/>
</dbReference>
<dbReference type="SUPFAM" id="SSF52200">
    <property type="entry name" value="Toll/Interleukin receptor TIR domain"/>
    <property type="match status" value="1"/>
</dbReference>
<comment type="caution">
    <text evidence="2">The sequence shown here is derived from an EMBL/GenBank/DDBJ whole genome shotgun (WGS) entry which is preliminary data.</text>
</comment>
<evidence type="ECO:0000259" key="1">
    <source>
        <dbReference type="Pfam" id="PF13676"/>
    </source>
</evidence>